<dbReference type="InterPro" id="IPR036867">
    <property type="entry name" value="R3H_dom_sf"/>
</dbReference>
<evidence type="ECO:0000256" key="3">
    <source>
        <dbReference type="ARBA" id="ARBA00022960"/>
    </source>
</evidence>
<keyword evidence="2 6" id="KW-0694">RNA-binding</keyword>
<dbReference type="InterPro" id="IPR001374">
    <property type="entry name" value="R3H_dom"/>
</dbReference>
<name>A0A948TIE6_9LACO</name>
<comment type="domain">
    <text evidence="6">Has an N-terminal Jag-N domain and 2 RNA-binding domains (KH and R3H).</text>
</comment>
<comment type="caution">
    <text evidence="6">Lacks conserved residue(s) required for the propagation of feature annotation.</text>
</comment>
<dbReference type="Pfam" id="PF13083">
    <property type="entry name" value="KH_KhpA-B"/>
    <property type="match status" value="1"/>
</dbReference>
<protein>
    <recommendedName>
        <fullName evidence="6">RNA-binding protein KhpB</fullName>
    </recommendedName>
    <alternativeName>
        <fullName evidence="6">RNA-binding protein EloR</fullName>
    </alternativeName>
</protein>
<dbReference type="PANTHER" id="PTHR35800:SF1">
    <property type="entry name" value="RNA-BINDING PROTEIN KHPB"/>
    <property type="match status" value="1"/>
</dbReference>
<evidence type="ECO:0000256" key="5">
    <source>
        <dbReference type="ARBA" id="ARBA00023316"/>
    </source>
</evidence>
<comment type="subcellular location">
    <subcellularLocation>
        <location evidence="6">Cytoplasm</location>
    </subcellularLocation>
</comment>
<dbReference type="GO" id="GO:0071555">
    <property type="term" value="P:cell wall organization"/>
    <property type="evidence" value="ECO:0007669"/>
    <property type="project" value="UniProtKB-KW"/>
</dbReference>
<dbReference type="InterPro" id="IPR034079">
    <property type="entry name" value="R3H_KhpB"/>
</dbReference>
<dbReference type="InterPro" id="IPR015946">
    <property type="entry name" value="KH_dom-like_a/b"/>
</dbReference>
<dbReference type="CDD" id="cd02644">
    <property type="entry name" value="R3H_jag"/>
    <property type="match status" value="1"/>
</dbReference>
<evidence type="ECO:0000256" key="1">
    <source>
        <dbReference type="ARBA" id="ARBA00022490"/>
    </source>
</evidence>
<gene>
    <name evidence="6" type="primary">khpB</name>
    <name evidence="6" type="synonym">eloR</name>
    <name evidence="8" type="ORF">H9901_01195</name>
</gene>
<reference evidence="8" key="2">
    <citation type="submission" date="2021-04" db="EMBL/GenBank/DDBJ databases">
        <authorList>
            <person name="Gilroy R."/>
        </authorList>
    </citation>
    <scope>NUCLEOTIDE SEQUENCE</scope>
    <source>
        <strain evidence="8">F6-6636</strain>
    </source>
</reference>
<dbReference type="GO" id="GO:0008360">
    <property type="term" value="P:regulation of cell shape"/>
    <property type="evidence" value="ECO:0007669"/>
    <property type="project" value="UniProtKB-KW"/>
</dbReference>
<organism evidence="8 9">
    <name type="scientific">Candidatus Paralactobacillus gallistercoris</name>
    <dbReference type="NCBI Taxonomy" id="2838724"/>
    <lineage>
        <taxon>Bacteria</taxon>
        <taxon>Bacillati</taxon>
        <taxon>Bacillota</taxon>
        <taxon>Bacilli</taxon>
        <taxon>Lactobacillales</taxon>
        <taxon>Lactobacillaceae</taxon>
        <taxon>Lactobacillus</taxon>
    </lineage>
</organism>
<accession>A0A948TIE6</accession>
<sequence>MPIFEGNSIQAAITKGLAVLKLPRDEVNVEVITEGKRGLFGIGRKPAVVNLKPNLPASPTTPTVTTIKAASPAVVTKPKVIKPKATKRNDLQTATDHIVAYLEAITAALSIPTQIKVTAEKDNLVFHLQTAREGFLIGKHGQKINALQYLAQTAFNHYTHLKKRIILNVGDYRQRRTAILKKVADNAAREVIATGRPYTLDPMPSFERKQIHQRLQDNQYVTTHSEGVEPHRYVVVSLHTK</sequence>
<evidence type="ECO:0000256" key="2">
    <source>
        <dbReference type="ARBA" id="ARBA00022884"/>
    </source>
</evidence>
<dbReference type="CDD" id="cd02414">
    <property type="entry name" value="KH-II_Jag"/>
    <property type="match status" value="1"/>
</dbReference>
<dbReference type="PROSITE" id="PS51061">
    <property type="entry name" value="R3H"/>
    <property type="match status" value="1"/>
</dbReference>
<dbReference type="Gene3D" id="3.30.300.20">
    <property type="match status" value="1"/>
</dbReference>
<dbReference type="NCBIfam" id="NF041568">
    <property type="entry name" value="Jag_EloR"/>
    <property type="match status" value="1"/>
</dbReference>
<dbReference type="SMART" id="SM01245">
    <property type="entry name" value="Jag_N"/>
    <property type="match status" value="1"/>
</dbReference>
<dbReference type="InterPro" id="IPR032782">
    <property type="entry name" value="KhpB_N"/>
</dbReference>
<dbReference type="InterPro" id="IPR039247">
    <property type="entry name" value="KhpB"/>
</dbReference>
<comment type="function">
    <text evidence="6">A probable RNA chaperone. Forms a complex with KhpA which binds to cellular RNA and controls its expression. Plays a role in peptidoglycan (PG) homeostasis and cell length regulation.</text>
</comment>
<dbReference type="AlphaFoldDB" id="A0A948TIE6"/>
<evidence type="ECO:0000256" key="6">
    <source>
        <dbReference type="HAMAP-Rule" id="MF_00867"/>
    </source>
</evidence>
<proteinExistence type="inferred from homology"/>
<dbReference type="Pfam" id="PF01424">
    <property type="entry name" value="R3H"/>
    <property type="match status" value="1"/>
</dbReference>
<keyword evidence="5 6" id="KW-0961">Cell wall biogenesis/degradation</keyword>
<dbReference type="GO" id="GO:0003723">
    <property type="term" value="F:RNA binding"/>
    <property type="evidence" value="ECO:0007669"/>
    <property type="project" value="UniProtKB-UniRule"/>
</dbReference>
<dbReference type="Gene3D" id="3.30.30.80">
    <property type="entry name" value="probable RNA-binding protein from clostridium symbiosum atcc 14940"/>
    <property type="match status" value="1"/>
</dbReference>
<dbReference type="PANTHER" id="PTHR35800">
    <property type="entry name" value="PROTEIN JAG"/>
    <property type="match status" value="1"/>
</dbReference>
<comment type="subunit">
    <text evidence="6">Forms a complex with KhpA.</text>
</comment>
<evidence type="ECO:0000259" key="7">
    <source>
        <dbReference type="PROSITE" id="PS51061"/>
    </source>
</evidence>
<dbReference type="InterPro" id="IPR038008">
    <property type="entry name" value="Jag_KH"/>
</dbReference>
<comment type="similarity">
    <text evidence="6">Belongs to the KhpB RNA-binding protein family.</text>
</comment>
<evidence type="ECO:0000313" key="8">
    <source>
        <dbReference type="EMBL" id="MBU3851314.1"/>
    </source>
</evidence>
<comment type="caution">
    <text evidence="8">The sequence shown here is derived from an EMBL/GenBank/DDBJ whole genome shotgun (WGS) entry which is preliminary data.</text>
</comment>
<dbReference type="SUPFAM" id="SSF82708">
    <property type="entry name" value="R3H domain"/>
    <property type="match status" value="1"/>
</dbReference>
<evidence type="ECO:0000313" key="9">
    <source>
        <dbReference type="Proteomes" id="UP000777303"/>
    </source>
</evidence>
<dbReference type="GO" id="GO:0005737">
    <property type="term" value="C:cytoplasm"/>
    <property type="evidence" value="ECO:0007669"/>
    <property type="project" value="UniProtKB-SubCell"/>
</dbReference>
<keyword evidence="4 6" id="KW-0143">Chaperone</keyword>
<dbReference type="SMART" id="SM00393">
    <property type="entry name" value="R3H"/>
    <property type="match status" value="1"/>
</dbReference>
<dbReference type="InterPro" id="IPR038247">
    <property type="entry name" value="Jag_N_dom_sf"/>
</dbReference>
<evidence type="ECO:0000256" key="4">
    <source>
        <dbReference type="ARBA" id="ARBA00023186"/>
    </source>
</evidence>
<dbReference type="Gene3D" id="3.30.1370.50">
    <property type="entry name" value="R3H-like domain"/>
    <property type="match status" value="1"/>
</dbReference>
<dbReference type="HAMAP" id="MF_00867">
    <property type="entry name" value="KhpB"/>
    <property type="match status" value="1"/>
</dbReference>
<dbReference type="EMBL" id="JAHLFS010000017">
    <property type="protein sequence ID" value="MBU3851314.1"/>
    <property type="molecule type" value="Genomic_DNA"/>
</dbReference>
<feature type="domain" description="R3H" evidence="7">
    <location>
        <begin position="174"/>
        <end position="240"/>
    </location>
</feature>
<dbReference type="GO" id="GO:0009252">
    <property type="term" value="P:peptidoglycan biosynthetic process"/>
    <property type="evidence" value="ECO:0007669"/>
    <property type="project" value="UniProtKB-UniRule"/>
</dbReference>
<keyword evidence="3 6" id="KW-0133">Cell shape</keyword>
<dbReference type="Proteomes" id="UP000777303">
    <property type="component" value="Unassembled WGS sequence"/>
</dbReference>
<reference evidence="8" key="1">
    <citation type="journal article" date="2021" name="PeerJ">
        <title>Extensive microbial diversity within the chicken gut microbiome revealed by metagenomics and culture.</title>
        <authorList>
            <person name="Gilroy R."/>
            <person name="Ravi A."/>
            <person name="Getino M."/>
            <person name="Pursley I."/>
            <person name="Horton D.L."/>
            <person name="Alikhan N.F."/>
            <person name="Baker D."/>
            <person name="Gharbi K."/>
            <person name="Hall N."/>
            <person name="Watson M."/>
            <person name="Adriaenssens E.M."/>
            <person name="Foster-Nyarko E."/>
            <person name="Jarju S."/>
            <person name="Secka A."/>
            <person name="Antonio M."/>
            <person name="Oren A."/>
            <person name="Chaudhuri R.R."/>
            <person name="La Ragione R."/>
            <person name="Hildebrand F."/>
            <person name="Pallen M.J."/>
        </authorList>
    </citation>
    <scope>NUCLEOTIDE SEQUENCE</scope>
    <source>
        <strain evidence="8">F6-6636</strain>
    </source>
</reference>
<dbReference type="Pfam" id="PF14804">
    <property type="entry name" value="Jag_N"/>
    <property type="match status" value="1"/>
</dbReference>
<keyword evidence="1 6" id="KW-0963">Cytoplasm</keyword>